<organism evidence="3 4">
    <name type="scientific">Phaedon cochleariae</name>
    <name type="common">Mustard beetle</name>
    <dbReference type="NCBI Taxonomy" id="80249"/>
    <lineage>
        <taxon>Eukaryota</taxon>
        <taxon>Metazoa</taxon>
        <taxon>Ecdysozoa</taxon>
        <taxon>Arthropoda</taxon>
        <taxon>Hexapoda</taxon>
        <taxon>Insecta</taxon>
        <taxon>Pterygota</taxon>
        <taxon>Neoptera</taxon>
        <taxon>Endopterygota</taxon>
        <taxon>Coleoptera</taxon>
        <taxon>Polyphaga</taxon>
        <taxon>Cucujiformia</taxon>
        <taxon>Chrysomeloidea</taxon>
        <taxon>Chrysomelidae</taxon>
        <taxon>Chrysomelinae</taxon>
        <taxon>Chrysomelini</taxon>
        <taxon>Phaedon</taxon>
    </lineage>
</organism>
<protein>
    <recommendedName>
        <fullName evidence="2">DM13 domain-containing protein</fullName>
    </recommendedName>
</protein>
<keyword evidence="4" id="KW-1185">Reference proteome</keyword>
<dbReference type="PANTHER" id="PTHR24036:SF13">
    <property type="entry name" value="PROTEIN SKELETOR, ISOFORMS D_E"/>
    <property type="match status" value="1"/>
</dbReference>
<dbReference type="PANTHER" id="PTHR24036">
    <property type="entry name" value="SKELETOR-RELATED"/>
    <property type="match status" value="1"/>
</dbReference>
<evidence type="ECO:0000259" key="2">
    <source>
        <dbReference type="SMART" id="SM00686"/>
    </source>
</evidence>
<dbReference type="SMART" id="SM00686">
    <property type="entry name" value="DM13"/>
    <property type="match status" value="1"/>
</dbReference>
<dbReference type="Proteomes" id="UP001153737">
    <property type="component" value="Chromosome 5"/>
</dbReference>
<dbReference type="OrthoDB" id="2448405at2759"/>
<dbReference type="EMBL" id="OU896711">
    <property type="protein sequence ID" value="CAG9821913.1"/>
    <property type="molecule type" value="Genomic_DNA"/>
</dbReference>
<reference evidence="3" key="1">
    <citation type="submission" date="2022-01" db="EMBL/GenBank/DDBJ databases">
        <authorList>
            <person name="King R."/>
        </authorList>
    </citation>
    <scope>NUCLEOTIDE SEQUENCE</scope>
</reference>
<feature type="domain" description="DM13" evidence="2">
    <location>
        <begin position="1"/>
        <end position="90"/>
    </location>
</feature>
<dbReference type="AlphaFoldDB" id="A0A9N9X1M1"/>
<reference evidence="3" key="2">
    <citation type="submission" date="2022-10" db="EMBL/GenBank/DDBJ databases">
        <authorList>
            <consortium name="ENA_rothamsted_submissions"/>
            <consortium name="culmorum"/>
            <person name="King R."/>
        </authorList>
    </citation>
    <scope>NUCLEOTIDE SEQUENCE</scope>
</reference>
<dbReference type="InterPro" id="IPR019545">
    <property type="entry name" value="DM13_domain"/>
</dbReference>
<keyword evidence="1" id="KW-0677">Repeat</keyword>
<evidence type="ECO:0000313" key="4">
    <source>
        <dbReference type="Proteomes" id="UP001153737"/>
    </source>
</evidence>
<evidence type="ECO:0000256" key="1">
    <source>
        <dbReference type="ARBA" id="ARBA00022737"/>
    </source>
</evidence>
<dbReference type="InterPro" id="IPR052126">
    <property type="entry name" value="Spindle_Org/Thrombomodulin"/>
</dbReference>
<sequence length="132" mass="14662">MILHAIPQGDGESQGGYFYASGHKEADKSGFRLRDETGSGDVIRRYRKEGVTLTLPEGKTLNNIKIFYVWCEDFDVNFGDVKIPRNFDYPRPQKIAALKGVHSISSDNIVIVDAQTLLIPNLSYDGEAPAKS</sequence>
<evidence type="ECO:0000313" key="3">
    <source>
        <dbReference type="EMBL" id="CAG9821913.1"/>
    </source>
</evidence>
<proteinExistence type="predicted"/>
<dbReference type="Pfam" id="PF10517">
    <property type="entry name" value="DM13"/>
    <property type="match status" value="1"/>
</dbReference>
<gene>
    <name evidence="3" type="ORF">PHAECO_LOCUS9441</name>
</gene>
<name>A0A9N9X1M1_PHACE</name>
<accession>A0A9N9X1M1</accession>